<gene>
    <name evidence="2" type="ORF">B0H17DRAFT_1130343</name>
</gene>
<keyword evidence="1" id="KW-0472">Membrane</keyword>
<feature type="transmembrane region" description="Helical" evidence="1">
    <location>
        <begin position="30"/>
        <end position="48"/>
    </location>
</feature>
<reference evidence="2" key="1">
    <citation type="submission" date="2023-03" db="EMBL/GenBank/DDBJ databases">
        <title>Massive genome expansion in bonnet fungi (Mycena s.s.) driven by repeated elements and novel gene families across ecological guilds.</title>
        <authorList>
            <consortium name="Lawrence Berkeley National Laboratory"/>
            <person name="Harder C.B."/>
            <person name="Miyauchi S."/>
            <person name="Viragh M."/>
            <person name="Kuo A."/>
            <person name="Thoen E."/>
            <person name="Andreopoulos B."/>
            <person name="Lu D."/>
            <person name="Skrede I."/>
            <person name="Drula E."/>
            <person name="Henrissat B."/>
            <person name="Morin E."/>
            <person name="Kohler A."/>
            <person name="Barry K."/>
            <person name="LaButti K."/>
            <person name="Morin E."/>
            <person name="Salamov A."/>
            <person name="Lipzen A."/>
            <person name="Mereny Z."/>
            <person name="Hegedus B."/>
            <person name="Baldrian P."/>
            <person name="Stursova M."/>
            <person name="Weitz H."/>
            <person name="Taylor A."/>
            <person name="Grigoriev I.V."/>
            <person name="Nagy L.G."/>
            <person name="Martin F."/>
            <person name="Kauserud H."/>
        </authorList>
    </citation>
    <scope>NUCLEOTIDE SEQUENCE</scope>
    <source>
        <strain evidence="2">CBHHK067</strain>
    </source>
</reference>
<comment type="caution">
    <text evidence="2">The sequence shown here is derived from an EMBL/GenBank/DDBJ whole genome shotgun (WGS) entry which is preliminary data.</text>
</comment>
<evidence type="ECO:0000256" key="1">
    <source>
        <dbReference type="SAM" id="Phobius"/>
    </source>
</evidence>
<keyword evidence="1" id="KW-1133">Transmembrane helix</keyword>
<dbReference type="Proteomes" id="UP001221757">
    <property type="component" value="Unassembled WGS sequence"/>
</dbReference>
<keyword evidence="3" id="KW-1185">Reference proteome</keyword>
<accession>A0AAD7DSX4</accession>
<protein>
    <submittedName>
        <fullName evidence="2">Uncharacterized protein</fullName>
    </submittedName>
</protein>
<name>A0AAD7DSX4_MYCRO</name>
<feature type="transmembrane region" description="Helical" evidence="1">
    <location>
        <begin position="83"/>
        <end position="102"/>
    </location>
</feature>
<dbReference type="AlphaFoldDB" id="A0AAD7DSX4"/>
<keyword evidence="1" id="KW-0812">Transmembrane</keyword>
<proteinExistence type="predicted"/>
<dbReference type="EMBL" id="JARKIE010000030">
    <property type="protein sequence ID" value="KAJ7697353.1"/>
    <property type="molecule type" value="Genomic_DNA"/>
</dbReference>
<sequence>MSSLVLWLQGNTSLNFLIYSRPPGFTQTSLLFSAAMICGISLNLQLVLMHGVDGRMMENACWFTNPTASIQFCWVIGSQSFWILLIASLEFSSFVVLVCFMVRNQRHSTRILSSTTTDEMRYRCTQPNWIVFVGDDGAQWCARRLDNVPTNDGSVQLRVPDVR</sequence>
<evidence type="ECO:0000313" key="2">
    <source>
        <dbReference type="EMBL" id="KAJ7697353.1"/>
    </source>
</evidence>
<evidence type="ECO:0000313" key="3">
    <source>
        <dbReference type="Proteomes" id="UP001221757"/>
    </source>
</evidence>
<organism evidence="2 3">
    <name type="scientific">Mycena rosella</name>
    <name type="common">Pink bonnet</name>
    <name type="synonym">Agaricus rosellus</name>
    <dbReference type="NCBI Taxonomy" id="1033263"/>
    <lineage>
        <taxon>Eukaryota</taxon>
        <taxon>Fungi</taxon>
        <taxon>Dikarya</taxon>
        <taxon>Basidiomycota</taxon>
        <taxon>Agaricomycotina</taxon>
        <taxon>Agaricomycetes</taxon>
        <taxon>Agaricomycetidae</taxon>
        <taxon>Agaricales</taxon>
        <taxon>Marasmiineae</taxon>
        <taxon>Mycenaceae</taxon>
        <taxon>Mycena</taxon>
    </lineage>
</organism>